<dbReference type="Proteomes" id="UP000839617">
    <property type="component" value="Unassembled WGS sequence"/>
</dbReference>
<reference evidence="17" key="7">
    <citation type="submission" date="2019-10" db="EMBL/GenBank/DDBJ databases">
        <authorList>
            <consortium name="NCBI Pathogen Detection Project"/>
        </authorList>
    </citation>
    <scope>NUCLEOTIDE SEQUENCE</scope>
    <source>
        <strain evidence="17">Salmonella enterica</strain>
    </source>
</reference>
<dbReference type="Proteomes" id="UP000839914">
    <property type="component" value="Unassembled WGS sequence"/>
</dbReference>
<dbReference type="EMBL" id="JYVU01000091">
    <property type="protein sequence ID" value="KTZ04364.1"/>
    <property type="molecule type" value="Genomic_DNA"/>
</dbReference>
<keyword evidence="2" id="KW-1133">Transmembrane helix</keyword>
<sequence length="148" mass="17266">MVRSRFTEEQIADFLQQSKNGVPNKALCEEYGFSNSTLRRWQEKHAESIRQELKQIESTAKIVFLCFIVAAILLTLMFPKPTAALAIPPYLVYCISYIRRFRRISAKHIRRWDISSSRSGSGAENVFYKLSWTFLFFMPAYSILQLLE</sequence>
<evidence type="ECO:0000313" key="19">
    <source>
        <dbReference type="EMBL" id="MIT49958.1"/>
    </source>
</evidence>
<dbReference type="Proteomes" id="UP000054461">
    <property type="component" value="Unassembled WGS sequence"/>
</dbReference>
<dbReference type="EMBL" id="RSUA01000024">
    <property type="protein sequence ID" value="MIT49958.1"/>
    <property type="molecule type" value="Genomic_DNA"/>
</dbReference>
<reference evidence="17" key="3">
    <citation type="journal article" date="2018" name="Genome Biol.">
        <title>SKESA: strategic k-mer extension for scrupulous assemblies.</title>
        <authorList>
            <person name="Souvorov A."/>
            <person name="Agarwala R."/>
            <person name="Lipman D.J."/>
        </authorList>
    </citation>
    <scope>NUCLEOTIDE SEQUENCE</scope>
    <source>
        <strain evidence="17">Salmonella enterica</strain>
    </source>
</reference>
<evidence type="ECO:0000313" key="16">
    <source>
        <dbReference type="EMBL" id="EDI6664926.1"/>
    </source>
</evidence>
<dbReference type="Proteomes" id="UP000839911">
    <property type="component" value="Unassembled WGS sequence"/>
</dbReference>
<dbReference type="Proteomes" id="UP000885385">
    <property type="component" value="Unassembled WGS sequence"/>
</dbReference>
<dbReference type="EMBL" id="AAHDPU010000007">
    <property type="protein sequence ID" value="EBU9272457.1"/>
    <property type="molecule type" value="Genomic_DNA"/>
</dbReference>
<comment type="similarity">
    <text evidence="1">Belongs to the transposase 8 family.</text>
</comment>
<dbReference type="SUPFAM" id="SSF46689">
    <property type="entry name" value="Homeodomain-like"/>
    <property type="match status" value="1"/>
</dbReference>
<dbReference type="EMBL" id="AAHIPE010000002">
    <property type="protein sequence ID" value="EBW5461399.1"/>
    <property type="molecule type" value="Genomic_DNA"/>
</dbReference>
<dbReference type="EMBL" id="AAMLUT010000004">
    <property type="protein sequence ID" value="EDI6664926.1"/>
    <property type="molecule type" value="Genomic_DNA"/>
</dbReference>
<dbReference type="EMBL" id="AAKUOT010000028">
    <property type="protein sequence ID" value="ECV8762067.1"/>
    <property type="molecule type" value="Genomic_DNA"/>
</dbReference>
<reference evidence="16" key="4">
    <citation type="submission" date="2018-07" db="EMBL/GenBank/DDBJ databases">
        <authorList>
            <consortium name="PulseNet: The National Subtyping Network for Foodborne Disease Surveillance"/>
            <person name="Tarr C.L."/>
            <person name="Trees E."/>
            <person name="Katz L.S."/>
            <person name="Carleton-Romer H.A."/>
            <person name="Stroika S."/>
            <person name="Kucerova Z."/>
            <person name="Roache K.F."/>
            <person name="Sabol A.L."/>
            <person name="Besser J."/>
            <person name="Gerner-Smidt P."/>
        </authorList>
    </citation>
    <scope>NUCLEOTIDE SEQUENCE [LARGE SCALE GENOMIC DNA]</scope>
    <source>
        <strain evidence="12">PNUSAS008736</strain>
        <strain evidence="16">PNUSAS016739</strain>
    </source>
</reference>
<evidence type="ECO:0000313" key="5">
    <source>
        <dbReference type="EMBL" id="EBW3626704.1"/>
    </source>
</evidence>
<dbReference type="RefSeq" id="WP_000252550.1">
    <property type="nucleotide sequence ID" value="NZ_AP023291.1"/>
</dbReference>
<evidence type="ECO:0000313" key="6">
    <source>
        <dbReference type="EMBL" id="EBW5461399.1"/>
    </source>
</evidence>
<dbReference type="PANTHER" id="PTHR33609">
    <property type="entry name" value="LOW CALCIUM RESPONSE LOCUS PROTEIN S"/>
    <property type="match status" value="1"/>
</dbReference>
<feature type="transmembrane region" description="Helical" evidence="2">
    <location>
        <begin position="59"/>
        <end position="78"/>
    </location>
</feature>
<dbReference type="EMBL" id="AAKVET010000003">
    <property type="protein sequence ID" value="ECW0639413.1"/>
    <property type="molecule type" value="Genomic_DNA"/>
</dbReference>
<evidence type="ECO:0000313" key="4">
    <source>
        <dbReference type="EMBL" id="EBU9272457.1"/>
    </source>
</evidence>
<dbReference type="EMBL" id="CP011428">
    <property type="protein sequence ID" value="AKH10046.1"/>
    <property type="molecule type" value="Genomic_DNA"/>
</dbReference>
<dbReference type="GO" id="GO:0003677">
    <property type="term" value="F:DNA binding"/>
    <property type="evidence" value="ECO:0007669"/>
    <property type="project" value="InterPro"/>
</dbReference>
<dbReference type="InterPro" id="IPR052546">
    <property type="entry name" value="Transposase_8_domain"/>
</dbReference>
<dbReference type="PATRIC" id="fig|59201.134.peg.975"/>
<feature type="transmembrane region" description="Helical" evidence="2">
    <location>
        <begin position="84"/>
        <end position="101"/>
    </location>
</feature>
<dbReference type="Proteomes" id="UP000839905">
    <property type="component" value="Unassembled WGS sequence"/>
</dbReference>
<dbReference type="InterPro" id="IPR002514">
    <property type="entry name" value="Transposase_8"/>
</dbReference>
<gene>
    <name evidence="13" type="ORF">AAB27_14330</name>
    <name evidence="19" type="ORF">AU613_13900</name>
    <name evidence="15" type="ORF">AVC05_00985</name>
    <name evidence="12" type="ORF">B1P38_04390</name>
    <name evidence="10" type="ORF">CE70_12995</name>
    <name evidence="16" type="ORF">CFF59_06595</name>
    <name evidence="8" type="ORF">D6J79_11785</name>
    <name evidence="18" type="ORF">DD95_23665</name>
    <name evidence="4" type="ORF">DMO92_10350</name>
    <name evidence="5" type="ORF">DPF41_01050</name>
    <name evidence="6" type="ORF">DPS76_02840</name>
    <name evidence="20" type="ORF">DRM14_08240</name>
    <name evidence="7" type="ORF">DU071_05405</name>
    <name evidence="11" type="ORF">E0935_03315</name>
    <name evidence="9" type="ORF">EER35_05335</name>
    <name evidence="14" type="ORF">F3R12_05945</name>
    <name evidence="17" type="ORF">GB466_06500</name>
    <name evidence="3" type="ORF">SE14_04702</name>
</gene>
<keyword evidence="2" id="KW-0812">Transmembrane</keyword>
<evidence type="ECO:0000313" key="18">
    <source>
        <dbReference type="EMBL" id="KTZ04364.1"/>
    </source>
</evidence>
<dbReference type="EMBL" id="AAKRET010000003">
    <property type="protein sequence ID" value="ECU8352851.1"/>
    <property type="molecule type" value="Genomic_DNA"/>
</dbReference>
<protein>
    <submittedName>
        <fullName evidence="3 8">Transposase</fullName>
    </submittedName>
</protein>
<dbReference type="eggNOG" id="ENOG50325GZ">
    <property type="taxonomic scope" value="Bacteria"/>
</dbReference>
<evidence type="ECO:0000313" key="22">
    <source>
        <dbReference type="Proteomes" id="UP000054461"/>
    </source>
</evidence>
<dbReference type="EMBL" id="AAHOYK010000008">
    <property type="protein sequence ID" value="EBY7543151.1"/>
    <property type="molecule type" value="Genomic_DNA"/>
</dbReference>
<evidence type="ECO:0000313" key="10">
    <source>
        <dbReference type="EMBL" id="ECE0296072.1"/>
    </source>
</evidence>
<evidence type="ECO:0000313" key="3">
    <source>
        <dbReference type="EMBL" id="AKH10046.1"/>
    </source>
</evidence>
<dbReference type="PANTHER" id="PTHR33609:SF1">
    <property type="entry name" value="TRANSPOSASE"/>
    <property type="match status" value="1"/>
</dbReference>
<dbReference type="EMBL" id="AAHRYM010000004">
    <property type="protein sequence ID" value="EBZ6920414.1"/>
    <property type="molecule type" value="Genomic_DNA"/>
</dbReference>
<dbReference type="GO" id="GO:0006313">
    <property type="term" value="P:DNA transposition"/>
    <property type="evidence" value="ECO:0007669"/>
    <property type="project" value="InterPro"/>
</dbReference>
<dbReference type="AlphaFoldDB" id="A0A0D6HPD9"/>
<dbReference type="OMA" id="VYYIREY"/>
<dbReference type="Proteomes" id="UP000839616">
    <property type="component" value="Unassembled WGS sequence"/>
</dbReference>
<evidence type="ECO:0000313" key="17">
    <source>
        <dbReference type="EMBL" id="HAB0970236.1"/>
    </source>
</evidence>
<evidence type="ECO:0000313" key="7">
    <source>
        <dbReference type="EMBL" id="EBY1701395.1"/>
    </source>
</evidence>
<proteinExistence type="inferred from homology"/>
<dbReference type="EMBL" id="AALDNI010000001">
    <property type="protein sequence ID" value="ECY5339822.1"/>
    <property type="molecule type" value="Genomic_DNA"/>
</dbReference>
<evidence type="ECO:0000313" key="12">
    <source>
        <dbReference type="EMBL" id="ECU8352851.1"/>
    </source>
</evidence>
<dbReference type="Proteomes" id="UP000839907">
    <property type="component" value="Unassembled WGS sequence"/>
</dbReference>
<dbReference type="EMBL" id="RVDJ01000006">
    <property type="protein sequence ID" value="MLP85310.1"/>
    <property type="molecule type" value="Genomic_DNA"/>
</dbReference>
<accession>A0A0D6HPD9</accession>
<reference evidence="18 22" key="1">
    <citation type="submission" date="2014-09" db="EMBL/GenBank/DDBJ databases">
        <title>Salmonella Genotype and Phenotype Association.</title>
        <authorList>
            <person name="Chen Y."/>
            <person name="Folster J."/>
            <person name="Ayers S."/>
            <person name="Kabera C."/>
            <person name="Li C."/>
            <person name="Mukherjee S."/>
            <person name="Lam C."/>
            <person name="Zhao S."/>
            <person name="McDermott P."/>
        </authorList>
    </citation>
    <scope>NUCLEOTIDE SEQUENCE [LARGE SCALE GENOMIC DNA]</scope>
    <source>
        <strain evidence="18 22">CVM N32045</strain>
    </source>
</reference>
<evidence type="ECO:0000256" key="1">
    <source>
        <dbReference type="ARBA" id="ARBA00009964"/>
    </source>
</evidence>
<evidence type="ECO:0000313" key="15">
    <source>
        <dbReference type="EMBL" id="ECY5339822.1"/>
    </source>
</evidence>
<evidence type="ECO:0000313" key="21">
    <source>
        <dbReference type="Proteomes" id="UP000034636"/>
    </source>
</evidence>
<dbReference type="Pfam" id="PF01527">
    <property type="entry name" value="HTH_Tnp_1"/>
    <property type="match status" value="1"/>
</dbReference>
<reference evidence="8" key="5">
    <citation type="submission" date="2018-09" db="EMBL/GenBank/DDBJ databases">
        <authorList>
            <person name="Ashton P.M."/>
            <person name="Dallman T."/>
            <person name="Nair S."/>
            <person name="De Pinna E."/>
            <person name="Peters T."/>
            <person name="Grant K."/>
        </authorList>
    </citation>
    <scope>NUCLEOTIDE SEQUENCE</scope>
    <source>
        <strain evidence="5">231108</strain>
        <strain evidence="11">265852</strain>
        <strain evidence="19">29290</strain>
        <strain evidence="7">356083</strain>
        <strain evidence="6">422529</strain>
        <strain evidence="20">425567</strain>
        <strain evidence="15">43916</strain>
        <strain evidence="4">488670</strain>
        <strain evidence="8">605824</strain>
        <strain evidence="9">632340</strain>
        <strain evidence="13">86846</strain>
    </source>
</reference>
<evidence type="ECO:0000256" key="2">
    <source>
        <dbReference type="SAM" id="Phobius"/>
    </source>
</evidence>
<dbReference type="Proteomes" id="UP000839909">
    <property type="component" value="Unassembled WGS sequence"/>
</dbReference>
<evidence type="ECO:0000313" key="14">
    <source>
        <dbReference type="EMBL" id="ECW0639413.1"/>
    </source>
</evidence>
<dbReference type="EMBL" id="DAAFPQ010000003">
    <property type="protein sequence ID" value="HAB0970236.1"/>
    <property type="molecule type" value="Genomic_DNA"/>
</dbReference>
<keyword evidence="2" id="KW-0472">Membrane</keyword>
<dbReference type="Proteomes" id="UP000034636">
    <property type="component" value="Chromosome"/>
</dbReference>
<organism evidence="8">
    <name type="scientific">Salmonella typhimurium</name>
    <dbReference type="NCBI Taxonomy" id="90371"/>
    <lineage>
        <taxon>Bacteria</taxon>
        <taxon>Pseudomonadati</taxon>
        <taxon>Pseudomonadota</taxon>
        <taxon>Gammaproteobacteria</taxon>
        <taxon>Enterobacterales</taxon>
        <taxon>Enterobacteriaceae</taxon>
        <taxon>Salmonella</taxon>
    </lineage>
</organism>
<dbReference type="GO" id="GO:0004803">
    <property type="term" value="F:transposase activity"/>
    <property type="evidence" value="ECO:0007669"/>
    <property type="project" value="InterPro"/>
</dbReference>
<evidence type="ECO:0000313" key="11">
    <source>
        <dbReference type="EMBL" id="ECF1542281.1"/>
    </source>
</evidence>
<dbReference type="Proteomes" id="UP000338496">
    <property type="component" value="Unassembled WGS sequence"/>
</dbReference>
<evidence type="ECO:0000313" key="8">
    <source>
        <dbReference type="EMBL" id="EBY7543151.1"/>
    </source>
</evidence>
<dbReference type="Proteomes" id="UP000885258">
    <property type="component" value="Unassembled WGS sequence"/>
</dbReference>
<evidence type="ECO:0000313" key="9">
    <source>
        <dbReference type="EMBL" id="EBZ6920414.1"/>
    </source>
</evidence>
<dbReference type="Proteomes" id="UP000839908">
    <property type="component" value="Unassembled WGS sequence"/>
</dbReference>
<dbReference type="InterPro" id="IPR009057">
    <property type="entry name" value="Homeodomain-like_sf"/>
</dbReference>
<dbReference type="EMBL" id="AAHIDF010000001">
    <property type="protein sequence ID" value="EBW3626704.1"/>
    <property type="molecule type" value="Genomic_DNA"/>
</dbReference>
<dbReference type="EMBL" id="AAHNIA010000006">
    <property type="protein sequence ID" value="EBY1701395.1"/>
    <property type="molecule type" value="Genomic_DNA"/>
</dbReference>
<evidence type="ECO:0000313" key="13">
    <source>
        <dbReference type="EMBL" id="ECV8762067.1"/>
    </source>
</evidence>
<evidence type="ECO:0000313" key="20">
    <source>
        <dbReference type="EMBL" id="MLP85310.1"/>
    </source>
</evidence>
<accession>A0A0F7JCR1</accession>
<dbReference type="EMBL" id="AAIGQE010000008">
    <property type="protein sequence ID" value="ECE0296072.1"/>
    <property type="molecule type" value="Genomic_DNA"/>
</dbReference>
<dbReference type="Proteomes" id="UP000839915">
    <property type="component" value="Unassembled WGS sequence"/>
</dbReference>
<dbReference type="EMBL" id="AAIKGB010000003">
    <property type="protein sequence ID" value="ECF1542281.1"/>
    <property type="molecule type" value="Genomic_DNA"/>
</dbReference>
<evidence type="ECO:0000313" key="23">
    <source>
        <dbReference type="Proteomes" id="UP000338496"/>
    </source>
</evidence>
<reference evidence="3 21" key="2">
    <citation type="journal article" date="2015" name="Genome Announc.">
        <title>Complete Genome Sequencing of a Multidrug-Resistant and Human-Invasive Salmonella enterica Serovar Typhimurium Strain of the Emerging Sequence Type 213 Genotype.</title>
        <authorList>
            <person name="Calva E."/>
            <person name="Silva C."/>
            <person name="Zaidi M.B."/>
            <person name="Sanchez-Flores A."/>
            <person name="Estrada K."/>
            <person name="Silva G.G."/>
            <person name="Soto-Jimenez L.M."/>
            <person name="Wiesner M."/>
            <person name="Fernandez-Mora M."/>
            <person name="Edwards R.A."/>
            <person name="Vinuesa P."/>
        </authorList>
    </citation>
    <scope>NUCLEOTIDE SEQUENCE [LARGE SCALE GENOMIC DNA]</scope>
    <source>
        <strain evidence="3 21">YU39</strain>
    </source>
</reference>
<dbReference type="Proteomes" id="UP000839595">
    <property type="component" value="Unassembled WGS sequence"/>
</dbReference>
<accession>A0A0M2IW66</accession>
<dbReference type="KEGG" id="seni:CY43_23215"/>
<name>A0A0D6HPD9_SALTM</name>
<dbReference type="Proteomes" id="UP000839581">
    <property type="component" value="Unassembled WGS sequence"/>
</dbReference>
<reference evidence="14" key="6">
    <citation type="submission" date="2019-09" db="EMBL/GenBank/DDBJ databases">
        <authorList>
            <consortium name="GenomeTrakr network: Whole genome sequencing for foodborne pathogen traceback"/>
        </authorList>
    </citation>
    <scope>NUCLEOTIDE SEQUENCE [LARGE SCALE GENOMIC DNA]</scope>
    <source>
        <strain evidence="14">AUSMDU00020735</strain>
        <strain evidence="10 23">VA_WGS-00080</strain>
    </source>
</reference>